<name>A0A7K1L221_9ACTN</name>
<reference evidence="2 3" key="1">
    <citation type="submission" date="2019-11" db="EMBL/GenBank/DDBJ databases">
        <authorList>
            <person name="Cao P."/>
        </authorList>
    </citation>
    <scope>NUCLEOTIDE SEQUENCE [LARGE SCALE GENOMIC DNA]</scope>
    <source>
        <strain evidence="2 3">NEAU-AAG5</strain>
    </source>
</reference>
<evidence type="ECO:0000313" key="3">
    <source>
        <dbReference type="Proteomes" id="UP000432015"/>
    </source>
</evidence>
<dbReference type="Proteomes" id="UP000432015">
    <property type="component" value="Unassembled WGS sequence"/>
</dbReference>
<dbReference type="AlphaFoldDB" id="A0A7K1L221"/>
<gene>
    <name evidence="2" type="ORF">GNZ18_18060</name>
</gene>
<evidence type="ECO:0000256" key="1">
    <source>
        <dbReference type="SAM" id="MobiDB-lite"/>
    </source>
</evidence>
<dbReference type="RefSeq" id="WP_216651347.1">
    <property type="nucleotide sequence ID" value="NZ_WOFH01000006.1"/>
</dbReference>
<dbReference type="EMBL" id="WOFH01000006">
    <property type="protein sequence ID" value="MUN38498.1"/>
    <property type="molecule type" value="Genomic_DNA"/>
</dbReference>
<protein>
    <recommendedName>
        <fullName evidence="4">Nucleotide exchange factor GrpE</fullName>
    </recommendedName>
</protein>
<proteinExistence type="predicted"/>
<evidence type="ECO:0000313" key="2">
    <source>
        <dbReference type="EMBL" id="MUN38498.1"/>
    </source>
</evidence>
<keyword evidence="3" id="KW-1185">Reference proteome</keyword>
<organism evidence="2 3">
    <name type="scientific">Actinomadura litoris</name>
    <dbReference type="NCBI Taxonomy" id="2678616"/>
    <lineage>
        <taxon>Bacteria</taxon>
        <taxon>Bacillati</taxon>
        <taxon>Actinomycetota</taxon>
        <taxon>Actinomycetes</taxon>
        <taxon>Streptosporangiales</taxon>
        <taxon>Thermomonosporaceae</taxon>
        <taxon>Actinomadura</taxon>
    </lineage>
</organism>
<feature type="region of interest" description="Disordered" evidence="1">
    <location>
        <begin position="44"/>
        <end position="67"/>
    </location>
</feature>
<comment type="caution">
    <text evidence="2">The sequence shown here is derived from an EMBL/GenBank/DDBJ whole genome shotgun (WGS) entry which is preliminary data.</text>
</comment>
<sequence>MRGRRAGEAGAALRQWRWPREFRIHRAQWPDDILAAFADLTASAEPPPAAADAEPPPPVPDQAPGLAGRSLADVATSVWRLHVRTASLPEAMRSTTRQVEKAWDTLVQAGVEIKDHLGEPFDSGLSISVVAFQPTPGLERERVIETIRPSVYFGDRRIQMAEVIVGTPDSADQMPPREGAREQRP</sequence>
<feature type="compositionally biased region" description="Pro residues" evidence="1">
    <location>
        <begin position="45"/>
        <end position="61"/>
    </location>
</feature>
<accession>A0A7K1L221</accession>
<evidence type="ECO:0008006" key="4">
    <source>
        <dbReference type="Google" id="ProtNLM"/>
    </source>
</evidence>